<dbReference type="AlphaFoldDB" id="A4S0V7"/>
<dbReference type="OMA" id="RCAFNIE"/>
<reference evidence="2 3" key="1">
    <citation type="journal article" date="2007" name="Proc. Natl. Acad. Sci. U.S.A.">
        <title>The tiny eukaryote Ostreococcus provides genomic insights into the paradox of plankton speciation.</title>
        <authorList>
            <person name="Palenik B."/>
            <person name="Grimwood J."/>
            <person name="Aerts A."/>
            <person name="Rouze P."/>
            <person name="Salamov A."/>
            <person name="Putnam N."/>
            <person name="Dupont C."/>
            <person name="Jorgensen R."/>
            <person name="Derelle E."/>
            <person name="Rombauts S."/>
            <person name="Zhou K."/>
            <person name="Otillar R."/>
            <person name="Merchant S.S."/>
            <person name="Podell S."/>
            <person name="Gaasterland T."/>
            <person name="Napoli C."/>
            <person name="Gendler K."/>
            <person name="Manuell A."/>
            <person name="Tai V."/>
            <person name="Vallon O."/>
            <person name="Piganeau G."/>
            <person name="Jancek S."/>
            <person name="Heijde M."/>
            <person name="Jabbari K."/>
            <person name="Bowler C."/>
            <person name="Lohr M."/>
            <person name="Robbens S."/>
            <person name="Werner G."/>
            <person name="Dubchak I."/>
            <person name="Pazour G.J."/>
            <person name="Ren Q."/>
            <person name="Paulsen I."/>
            <person name="Delwiche C."/>
            <person name="Schmutz J."/>
            <person name="Rokhsar D."/>
            <person name="Van de Peer Y."/>
            <person name="Moreau H."/>
            <person name="Grigoriev I.V."/>
        </authorList>
    </citation>
    <scope>NUCLEOTIDE SEQUENCE [LARGE SCALE GENOMIC DNA]</scope>
    <source>
        <strain evidence="2 3">CCE9901</strain>
    </source>
</reference>
<dbReference type="Proteomes" id="UP000001568">
    <property type="component" value="Chromosome 8"/>
</dbReference>
<dbReference type="GeneID" id="5003422"/>
<dbReference type="EMBL" id="CP000588">
    <property type="protein sequence ID" value="ABO97548.1"/>
    <property type="molecule type" value="Genomic_DNA"/>
</dbReference>
<evidence type="ECO:0000313" key="3">
    <source>
        <dbReference type="Proteomes" id="UP000001568"/>
    </source>
</evidence>
<organism evidence="2 3">
    <name type="scientific">Ostreococcus lucimarinus (strain CCE9901)</name>
    <dbReference type="NCBI Taxonomy" id="436017"/>
    <lineage>
        <taxon>Eukaryota</taxon>
        <taxon>Viridiplantae</taxon>
        <taxon>Chlorophyta</taxon>
        <taxon>Mamiellophyceae</taxon>
        <taxon>Mamiellales</taxon>
        <taxon>Bathycoccaceae</taxon>
        <taxon>Ostreococcus</taxon>
    </lineage>
</organism>
<accession>A4S0V7</accession>
<evidence type="ECO:0000313" key="2">
    <source>
        <dbReference type="EMBL" id="ABO97548.1"/>
    </source>
</evidence>
<protein>
    <submittedName>
        <fullName evidence="2">Uncharacterized protein</fullName>
    </submittedName>
</protein>
<dbReference type="KEGG" id="olu:OSTLU_32881"/>
<feature type="compositionally biased region" description="Polar residues" evidence="1">
    <location>
        <begin position="339"/>
        <end position="350"/>
    </location>
</feature>
<proteinExistence type="predicted"/>
<evidence type="ECO:0000256" key="1">
    <source>
        <dbReference type="SAM" id="MobiDB-lite"/>
    </source>
</evidence>
<sequence>MATRAGDARARATTTTRVRQGVRFGARRAATGRRRAVNEAPLETATRRRDDGASARRVYDGTVLFHVYDTLEAPIPIFGTFLEGALHVVEVARFHPNFVSAHFHYALGNGEERIDAREPNACFNCALFDDVAPEDMFAAFSDFVDAVEMGHLNQTEHALACREIAAYAPSDADGASAFARTRAKRREMIEAAEGSDAVVPVFGFDESNVVIFVGVKANAGGVDANDWATTFGITSAQAIVGAGAFQDASLFEVVKSSKANEVDHRFTHVARVSLGPVGQDEALVSAAEDVIRRACAAIDPSALIAPYACVYNIGKKGTPPGALPAMREIAKKKKENDEMSTQSTRTTADV</sequence>
<keyword evidence="3" id="KW-1185">Reference proteome</keyword>
<feature type="region of interest" description="Disordered" evidence="1">
    <location>
        <begin position="331"/>
        <end position="350"/>
    </location>
</feature>
<name>A4S0V7_OSTLU</name>
<dbReference type="RefSeq" id="XP_001419255.1">
    <property type="nucleotide sequence ID" value="XM_001419218.1"/>
</dbReference>
<dbReference type="OrthoDB" id="496809at2759"/>
<dbReference type="Gramene" id="ABO97548">
    <property type="protein sequence ID" value="ABO97548"/>
    <property type="gene ID" value="OSTLU_32881"/>
</dbReference>
<dbReference type="HOGENOM" id="CLU_864194_0_0_1"/>
<gene>
    <name evidence="2" type="ORF">OSTLU_32881</name>
</gene>